<name>A0ABV8PSU4_9FLAO</name>
<dbReference type="EMBL" id="JBHSCL010000013">
    <property type="protein sequence ID" value="MFC4222109.1"/>
    <property type="molecule type" value="Genomic_DNA"/>
</dbReference>
<evidence type="ECO:0000313" key="1">
    <source>
        <dbReference type="EMBL" id="MFC4222109.1"/>
    </source>
</evidence>
<dbReference type="Gene3D" id="2.40.128.460">
    <property type="entry name" value="Periplasmic lysozyme inhibitor of I-type lysozyme"/>
    <property type="match status" value="1"/>
</dbReference>
<keyword evidence="2" id="KW-1185">Reference proteome</keyword>
<dbReference type="Proteomes" id="UP001595841">
    <property type="component" value="Unassembled WGS sequence"/>
</dbReference>
<gene>
    <name evidence="1" type="ORF">ACFOWS_18295</name>
</gene>
<reference evidence="2" key="1">
    <citation type="journal article" date="2019" name="Int. J. Syst. Evol. Microbiol.">
        <title>The Global Catalogue of Microorganisms (GCM) 10K type strain sequencing project: providing services to taxonomists for standard genome sequencing and annotation.</title>
        <authorList>
            <consortium name="The Broad Institute Genomics Platform"/>
            <consortium name="The Broad Institute Genome Sequencing Center for Infectious Disease"/>
            <person name="Wu L."/>
            <person name="Ma J."/>
        </authorList>
    </citation>
    <scope>NUCLEOTIDE SEQUENCE [LARGE SCALE GENOMIC DNA]</scope>
    <source>
        <strain evidence="2">CGMCC 1.15774</strain>
    </source>
</reference>
<organism evidence="1 2">
    <name type="scientific">Flagellimonas marina</name>
    <dbReference type="NCBI Taxonomy" id="1775168"/>
    <lineage>
        <taxon>Bacteria</taxon>
        <taxon>Pseudomonadati</taxon>
        <taxon>Bacteroidota</taxon>
        <taxon>Flavobacteriia</taxon>
        <taxon>Flavobacteriales</taxon>
        <taxon>Flavobacteriaceae</taxon>
        <taxon>Flagellimonas</taxon>
    </lineage>
</organism>
<comment type="caution">
    <text evidence="1">The sequence shown here is derived from an EMBL/GenBank/DDBJ whole genome shotgun (WGS) entry which is preliminary data.</text>
</comment>
<sequence>MLNLQGVGFNVSSIKKEGKTQLTVFTFGLPNEYNETFELTNESVINAEVEDLNSDGSPELVVFTQNEGDQSHGNIYAFSVNNQKSMSQVYFQPTEENKQISSGYNGNDQFALVETYLVQRFPIYENGVDTKKIRQIQYELIDGEASRRFVVKSQTEFDAQ</sequence>
<dbReference type="InterPro" id="IPR038643">
    <property type="entry name" value="PliI_sf"/>
</dbReference>
<evidence type="ECO:0008006" key="3">
    <source>
        <dbReference type="Google" id="ProtNLM"/>
    </source>
</evidence>
<accession>A0ABV8PSU4</accession>
<evidence type="ECO:0000313" key="2">
    <source>
        <dbReference type="Proteomes" id="UP001595841"/>
    </source>
</evidence>
<proteinExistence type="predicted"/>
<protein>
    <recommendedName>
        <fullName evidence="3">VCBS repeat-containing protein</fullName>
    </recommendedName>
</protein>